<name>A0ABT5DZG1_9BACT</name>
<sequence>MTDSFAPFLFDQDDPAARGEAHGELWRAEIRELVEIRAALALKKGSFSGRAQLDDVARLHLPLLDNFSAPLAAELRGIARGAAVTPEAVVILNHYTDLRDVPPSVLEGTCPEDPVVSDTFHALNTNDDDDDPGGCTAVYLPGHDAPVLGQTWDMHGTAEPYVRAIRIKPRRGDDEVVCFTLTGCLGMTGVSASGLAVTINNLSSTDGQVGVVWPALVRAMLACASAREARDLLLRTRLSSGHHYMIADGREFFGVETSGKLKVVTQVGARAAHLHTNHCFDPILRQHEAVPKASTSFRRMELATTLYVQQRPQDARALWTMLSSHDGFPRSVCSHIDDGGGDPSASKTCGRMIIDLSRGQVLVGRGCGQTEPFTVVQLDRWRGGHVP</sequence>
<reference evidence="2 3" key="1">
    <citation type="submission" date="2022-11" db="EMBL/GenBank/DDBJ databases">
        <title>Minimal conservation of predation-associated metabolite biosynthetic gene clusters underscores biosynthetic potential of Myxococcota including descriptions for ten novel species: Archangium lansinium sp. nov., Myxococcus landrumus sp. nov., Nannocystis bai.</title>
        <authorList>
            <person name="Ahearne A."/>
            <person name="Stevens C."/>
            <person name="Dowd S."/>
        </authorList>
    </citation>
    <scope>NUCLEOTIDE SEQUENCE [LARGE SCALE GENOMIC DNA]</scope>
    <source>
        <strain evidence="2 3">BB15-2</strain>
    </source>
</reference>
<dbReference type="EMBL" id="JAQNDL010000002">
    <property type="protein sequence ID" value="MDC0718969.1"/>
    <property type="molecule type" value="Genomic_DNA"/>
</dbReference>
<comment type="caution">
    <text evidence="2">The sequence shown here is derived from an EMBL/GenBank/DDBJ whole genome shotgun (WGS) entry which is preliminary data.</text>
</comment>
<dbReference type="RefSeq" id="WP_272087480.1">
    <property type="nucleotide sequence ID" value="NZ_JAQNDL010000002.1"/>
</dbReference>
<dbReference type="InterPro" id="IPR047801">
    <property type="entry name" value="Peptidase_C45"/>
</dbReference>
<dbReference type="PANTHER" id="PTHR34180:SF1">
    <property type="entry name" value="BETA-ALANYL-DOPAMINE_CARCININE HYDROLASE"/>
    <property type="match status" value="1"/>
</dbReference>
<dbReference type="NCBIfam" id="NF040521">
    <property type="entry name" value="C45_proenzyme"/>
    <property type="match status" value="1"/>
</dbReference>
<dbReference type="InterPro" id="IPR047794">
    <property type="entry name" value="C45_proenzyme-like"/>
</dbReference>
<dbReference type="Gene3D" id="3.60.60.10">
    <property type="entry name" value="Penicillin V Acylase, Chain A"/>
    <property type="match status" value="1"/>
</dbReference>
<keyword evidence="3" id="KW-1185">Reference proteome</keyword>
<gene>
    <name evidence="2" type="ORF">POL25_18845</name>
</gene>
<dbReference type="Gene3D" id="1.10.10.2120">
    <property type="match status" value="1"/>
</dbReference>
<feature type="domain" description="Peptidase C45 hydrolase" evidence="1">
    <location>
        <begin position="144"/>
        <end position="327"/>
    </location>
</feature>
<organism evidence="2 3">
    <name type="scientific">Nannocystis bainbridge</name>
    <dbReference type="NCBI Taxonomy" id="2995303"/>
    <lineage>
        <taxon>Bacteria</taxon>
        <taxon>Pseudomonadati</taxon>
        <taxon>Myxococcota</taxon>
        <taxon>Polyangia</taxon>
        <taxon>Nannocystales</taxon>
        <taxon>Nannocystaceae</taxon>
        <taxon>Nannocystis</taxon>
    </lineage>
</organism>
<accession>A0ABT5DZG1</accession>
<evidence type="ECO:0000259" key="1">
    <source>
        <dbReference type="Pfam" id="PF03417"/>
    </source>
</evidence>
<protein>
    <submittedName>
        <fullName evidence="2">C45 family autoproteolytic acyltransferase/hydrolase</fullName>
    </submittedName>
</protein>
<dbReference type="Pfam" id="PF03417">
    <property type="entry name" value="AAT"/>
    <property type="match status" value="1"/>
</dbReference>
<dbReference type="Proteomes" id="UP001221686">
    <property type="component" value="Unassembled WGS sequence"/>
</dbReference>
<keyword evidence="2" id="KW-0808">Transferase</keyword>
<dbReference type="InterPro" id="IPR005079">
    <property type="entry name" value="Peptidase_C45_hydrolase"/>
</dbReference>
<dbReference type="GO" id="GO:0016746">
    <property type="term" value="F:acyltransferase activity"/>
    <property type="evidence" value="ECO:0007669"/>
    <property type="project" value="UniProtKB-KW"/>
</dbReference>
<evidence type="ECO:0000313" key="2">
    <source>
        <dbReference type="EMBL" id="MDC0718969.1"/>
    </source>
</evidence>
<dbReference type="PANTHER" id="PTHR34180">
    <property type="entry name" value="PEPTIDASE C45"/>
    <property type="match status" value="1"/>
</dbReference>
<keyword evidence="2" id="KW-0012">Acyltransferase</keyword>
<proteinExistence type="predicted"/>
<evidence type="ECO:0000313" key="3">
    <source>
        <dbReference type="Proteomes" id="UP001221686"/>
    </source>
</evidence>